<reference evidence="1 2" key="1">
    <citation type="submission" date="2017-01" db="EMBL/GenBank/DDBJ databases">
        <authorList>
            <person name="Mah S.A."/>
            <person name="Swanson W.J."/>
            <person name="Moy G.W."/>
            <person name="Vacquier V.D."/>
        </authorList>
    </citation>
    <scope>NUCLEOTIDE SEQUENCE [LARGE SCALE GENOMIC DNA]</scope>
    <source>
        <strain evidence="1 2">DSM 11589</strain>
    </source>
</reference>
<dbReference type="STRING" id="80876.SAMN05421779_103525"/>
<name>A0A1N7LSL0_9PROT</name>
<accession>A0A1N7LSL0</accession>
<proteinExistence type="predicted"/>
<dbReference type="RefSeq" id="WP_076400252.1">
    <property type="nucleotide sequence ID" value="NZ_FTOA01000003.1"/>
</dbReference>
<dbReference type="EMBL" id="FTOA01000003">
    <property type="protein sequence ID" value="SIS76691.1"/>
    <property type="molecule type" value="Genomic_DNA"/>
</dbReference>
<dbReference type="AlphaFoldDB" id="A0A1N7LSL0"/>
<evidence type="ECO:0008006" key="3">
    <source>
        <dbReference type="Google" id="ProtNLM"/>
    </source>
</evidence>
<evidence type="ECO:0000313" key="2">
    <source>
        <dbReference type="Proteomes" id="UP000185678"/>
    </source>
</evidence>
<keyword evidence="2" id="KW-1185">Reference proteome</keyword>
<dbReference type="OrthoDB" id="1361941at28211"/>
<protein>
    <recommendedName>
        <fullName evidence="3">Phage r1t holin</fullName>
    </recommendedName>
</protein>
<gene>
    <name evidence="1" type="ORF">SAMN05421779_103525</name>
</gene>
<evidence type="ECO:0000313" key="1">
    <source>
        <dbReference type="EMBL" id="SIS76691.1"/>
    </source>
</evidence>
<dbReference type="Proteomes" id="UP000185678">
    <property type="component" value="Unassembled WGS sequence"/>
</dbReference>
<organism evidence="1 2">
    <name type="scientific">Insolitispirillum peregrinum</name>
    <dbReference type="NCBI Taxonomy" id="80876"/>
    <lineage>
        <taxon>Bacteria</taxon>
        <taxon>Pseudomonadati</taxon>
        <taxon>Pseudomonadota</taxon>
        <taxon>Alphaproteobacteria</taxon>
        <taxon>Rhodospirillales</taxon>
        <taxon>Novispirillaceae</taxon>
        <taxon>Insolitispirillum</taxon>
    </lineage>
</organism>
<sequence>MLKLILAFALDRLKERSTWLGVIGLATAAGVGLTPDQAAAIATGGAAVASAVAAFTPDSSSKKD</sequence>